<evidence type="ECO:0000256" key="15">
    <source>
        <dbReference type="PROSITE-ProRule" id="PRU00187"/>
    </source>
</evidence>
<evidence type="ECO:0000256" key="16">
    <source>
        <dbReference type="SAM" id="MobiDB-lite"/>
    </source>
</evidence>
<feature type="region of interest" description="Disordered" evidence="16">
    <location>
        <begin position="178"/>
        <end position="211"/>
    </location>
</feature>
<dbReference type="PANTHER" id="PTHR45935">
    <property type="entry name" value="PROTEIN ZBED8-RELATED"/>
    <property type="match status" value="1"/>
</dbReference>
<organism evidence="19 20">
    <name type="scientific">Hipposideros armiger</name>
    <name type="common">Great Himalayan leaf-nosed bat</name>
    <dbReference type="NCBI Taxonomy" id="186990"/>
    <lineage>
        <taxon>Eukaryota</taxon>
        <taxon>Metazoa</taxon>
        <taxon>Chordata</taxon>
        <taxon>Craniata</taxon>
        <taxon>Vertebrata</taxon>
        <taxon>Euteleostomi</taxon>
        <taxon>Mammalia</taxon>
        <taxon>Eutheria</taxon>
        <taxon>Laurasiatheria</taxon>
        <taxon>Chiroptera</taxon>
        <taxon>Yinpterochiroptera</taxon>
        <taxon>Rhinolophoidea</taxon>
        <taxon>Hipposideridae</taxon>
        <taxon>Hipposideros</taxon>
    </lineage>
</organism>
<dbReference type="CDD" id="cd07936">
    <property type="entry name" value="SCAN"/>
    <property type="match status" value="2"/>
</dbReference>
<comment type="subcellular location">
    <subcellularLocation>
        <location evidence="2 15">Nucleus</location>
    </subcellularLocation>
</comment>
<evidence type="ECO:0000256" key="8">
    <source>
        <dbReference type="ARBA" id="ARBA00022833"/>
    </source>
</evidence>
<evidence type="ECO:0000256" key="5">
    <source>
        <dbReference type="ARBA" id="ARBA00022723"/>
    </source>
</evidence>
<dbReference type="PROSITE" id="PS50157">
    <property type="entry name" value="ZINC_FINGER_C2H2_2"/>
    <property type="match status" value="7"/>
</dbReference>
<keyword evidence="11" id="KW-0238">DNA-binding</keyword>
<evidence type="ECO:0000313" key="19">
    <source>
        <dbReference type="Proteomes" id="UP000694851"/>
    </source>
</evidence>
<feature type="domain" description="C2H2-type" evidence="17">
    <location>
        <begin position="704"/>
        <end position="731"/>
    </location>
</feature>
<dbReference type="GO" id="GO:0043565">
    <property type="term" value="F:sequence-specific DNA binding"/>
    <property type="evidence" value="ECO:0007669"/>
    <property type="project" value="UniProtKB-ARBA"/>
</dbReference>
<keyword evidence="13 15" id="KW-0539">Nucleus</keyword>
<dbReference type="InterPro" id="IPR036236">
    <property type="entry name" value="Znf_C2H2_sf"/>
</dbReference>
<dbReference type="OrthoDB" id="427030at2759"/>
<dbReference type="RefSeq" id="XP_019507614.1">
    <property type="nucleotide sequence ID" value="XM_019652069.1"/>
</dbReference>
<keyword evidence="4" id="KW-1017">Isopeptide bond</keyword>
<dbReference type="GO" id="GO:0008270">
    <property type="term" value="F:zinc ion binding"/>
    <property type="evidence" value="ECO:0007669"/>
    <property type="project" value="UniProtKB-KW"/>
</dbReference>
<evidence type="ECO:0000256" key="2">
    <source>
        <dbReference type="ARBA" id="ARBA00004123"/>
    </source>
</evidence>
<dbReference type="SMART" id="SM00355">
    <property type="entry name" value="ZnF_C2H2"/>
    <property type="match status" value="7"/>
</dbReference>
<dbReference type="FunFam" id="1.10.4020.10:FF:000001">
    <property type="entry name" value="zinc finger protein 263 isoform X1"/>
    <property type="match status" value="2"/>
</dbReference>
<protein>
    <submittedName>
        <fullName evidence="20">Zinc finger protein Helios-like</fullName>
    </submittedName>
</protein>
<evidence type="ECO:0000256" key="11">
    <source>
        <dbReference type="ARBA" id="ARBA00023125"/>
    </source>
</evidence>
<dbReference type="FunFam" id="3.30.160.60:FF:001100">
    <property type="entry name" value="Zinc finger protein 184"/>
    <property type="match status" value="1"/>
</dbReference>
<evidence type="ECO:0000256" key="3">
    <source>
        <dbReference type="ARBA" id="ARBA00006991"/>
    </source>
</evidence>
<evidence type="ECO:0000256" key="13">
    <source>
        <dbReference type="ARBA" id="ARBA00023242"/>
    </source>
</evidence>
<evidence type="ECO:0000256" key="9">
    <source>
        <dbReference type="ARBA" id="ARBA00022843"/>
    </source>
</evidence>
<dbReference type="Gene3D" id="3.30.160.60">
    <property type="entry name" value="Classic Zinc Finger"/>
    <property type="match status" value="7"/>
</dbReference>
<feature type="compositionally biased region" description="Basic residues" evidence="16">
    <location>
        <begin position="238"/>
        <end position="250"/>
    </location>
</feature>
<keyword evidence="5" id="KW-0479">Metal-binding</keyword>
<feature type="domain" description="C2H2-type" evidence="17">
    <location>
        <begin position="676"/>
        <end position="703"/>
    </location>
</feature>
<evidence type="ECO:0000256" key="10">
    <source>
        <dbReference type="ARBA" id="ARBA00023015"/>
    </source>
</evidence>
<evidence type="ECO:0000256" key="7">
    <source>
        <dbReference type="ARBA" id="ARBA00022771"/>
    </source>
</evidence>
<dbReference type="FunFam" id="3.30.160.60:FF:002239">
    <property type="entry name" value="Zinc finger protein 226"/>
    <property type="match status" value="1"/>
</dbReference>
<dbReference type="FunFam" id="3.30.160.60:FF:000358">
    <property type="entry name" value="zinc finger protein 24"/>
    <property type="match status" value="2"/>
</dbReference>
<accession>A0A8B7S3N5</accession>
<dbReference type="InterPro" id="IPR013087">
    <property type="entry name" value="Znf_C2H2_type"/>
</dbReference>
<keyword evidence="9" id="KW-0832">Ubl conjugation</keyword>
<keyword evidence="10" id="KW-0805">Transcription regulation</keyword>
<dbReference type="SMART" id="SM00431">
    <property type="entry name" value="SCAN"/>
    <property type="match status" value="2"/>
</dbReference>
<keyword evidence="6" id="KW-0677">Repeat</keyword>
<evidence type="ECO:0000256" key="1">
    <source>
        <dbReference type="ARBA" id="ARBA00003767"/>
    </source>
</evidence>
<evidence type="ECO:0000313" key="20">
    <source>
        <dbReference type="RefSeq" id="XP_019507614.1"/>
    </source>
</evidence>
<dbReference type="Gene3D" id="1.10.4020.10">
    <property type="entry name" value="DNA breaking-rejoining enzymes"/>
    <property type="match status" value="2"/>
</dbReference>
<dbReference type="InterPro" id="IPR050916">
    <property type="entry name" value="SCAN-C2H2_zinc_finger"/>
</dbReference>
<feature type="domain" description="SCAN box" evidence="18">
    <location>
        <begin position="51"/>
        <end position="133"/>
    </location>
</feature>
<dbReference type="GeneID" id="109387892"/>
<dbReference type="Pfam" id="PF00096">
    <property type="entry name" value="zf-C2H2"/>
    <property type="match status" value="7"/>
</dbReference>
<feature type="domain" description="C2H2-type" evidence="17">
    <location>
        <begin position="648"/>
        <end position="675"/>
    </location>
</feature>
<proteinExistence type="inferred from homology"/>
<keyword evidence="12" id="KW-0804">Transcription</keyword>
<feature type="domain" description="SCAN box" evidence="18">
    <location>
        <begin position="421"/>
        <end position="503"/>
    </location>
</feature>
<dbReference type="InterPro" id="IPR038269">
    <property type="entry name" value="SCAN_sf"/>
</dbReference>
<dbReference type="PROSITE" id="PS50804">
    <property type="entry name" value="SCAN_BOX"/>
    <property type="match status" value="2"/>
</dbReference>
<dbReference type="GO" id="GO:0005634">
    <property type="term" value="C:nucleus"/>
    <property type="evidence" value="ECO:0007669"/>
    <property type="project" value="UniProtKB-SubCell"/>
</dbReference>
<feature type="region of interest" description="Disordered" evidence="16">
    <location>
        <begin position="225"/>
        <end position="251"/>
    </location>
</feature>
<dbReference type="PROSITE" id="PS00028">
    <property type="entry name" value="ZINC_FINGER_C2H2_1"/>
    <property type="match status" value="7"/>
</dbReference>
<keyword evidence="8" id="KW-0862">Zinc</keyword>
<dbReference type="FunFam" id="3.30.160.60:FF:000016">
    <property type="entry name" value="zinc finger protein 37 homolog"/>
    <property type="match status" value="1"/>
</dbReference>
<dbReference type="PANTHER" id="PTHR45935:SF15">
    <property type="entry name" value="SCAN BOX DOMAIN-CONTAINING PROTEIN"/>
    <property type="match status" value="1"/>
</dbReference>
<feature type="domain" description="C2H2-type" evidence="17">
    <location>
        <begin position="278"/>
        <end position="305"/>
    </location>
</feature>
<evidence type="ECO:0000256" key="6">
    <source>
        <dbReference type="ARBA" id="ARBA00022737"/>
    </source>
</evidence>
<evidence type="ECO:0000259" key="17">
    <source>
        <dbReference type="PROSITE" id="PS50157"/>
    </source>
</evidence>
<dbReference type="FunFam" id="3.30.160.60:FF:000512">
    <property type="entry name" value="zinc finger protein 197 isoform X1"/>
    <property type="match status" value="1"/>
</dbReference>
<dbReference type="GO" id="GO:0003700">
    <property type="term" value="F:DNA-binding transcription factor activity"/>
    <property type="evidence" value="ECO:0007669"/>
    <property type="project" value="UniProtKB-ARBA"/>
</dbReference>
<dbReference type="KEGG" id="hai:109387892"/>
<dbReference type="AlphaFoldDB" id="A0A8B7S3N5"/>
<dbReference type="FunFam" id="3.30.160.60:FF:000824">
    <property type="entry name" value="Zinc finger protein 184"/>
    <property type="match status" value="1"/>
</dbReference>
<gene>
    <name evidence="20" type="primary">LOC109387892</name>
</gene>
<name>A0A8B7S3N5_HIPAR</name>
<feature type="domain" description="C2H2-type" evidence="17">
    <location>
        <begin position="306"/>
        <end position="333"/>
    </location>
</feature>
<evidence type="ECO:0000256" key="12">
    <source>
        <dbReference type="ARBA" id="ARBA00023163"/>
    </source>
</evidence>
<feature type="domain" description="C2H2-type" evidence="17">
    <location>
        <begin position="250"/>
        <end position="277"/>
    </location>
</feature>
<sequence>MSTKLRQSSTLLPQISEEPDSILVVRMEEKEACNLESSLHWRSHYCPETFRQRFRQFGYQESPGPREALNRLRELCYQWLRPEVYTKKQILELLVLEQFLAILPEELQAWLRAHRPENGEEAVTMLEELEKELDGPAEQVPGQNEDMLAEKLAPWEITQESPSSRLKIAKQQLQCASMELQSSSQNDKDTRTINMKSASRQKTSSGTELHDDVSNTVHMNVSQSFTSRGTCEQDGRFERRHRNPSRKKQHKCDECGKTFSQSSALILHQRIHSGEKPYACDVCAKAFSRSAVLIQHRRIHTGEKPYKCHECGKAFSQSSNLFRHRKRHTRGKSPISIVRESKHLLRAFSTEQEDTEHKHLLSIDQWFFRMSAQSVEEDSILIIPTPDEEEKILRVKLEEDPDGEEGSSIPWNHLPDPEVFRQRFRQFGYQDSPGPREAVSQLRELCRLWLRPETHTKEQILELVVLEQFVAILPKELQTWVREHHPENGEEAVTVLEDLESELDDPGQPVSLRRRKREVLVEEIVSQEEAQGLPSSELDAVENQLKWASWELHSLRHCDDDARTENGALAPKQEIPSAVESHEVPGTLSIGVPQIFKYGEACFPKGRFERKRNPSRKKQHICDECGKHFSQGSALILHQRIHSGEKPYGCVECGKAFSRSSILVQHQRVHTGEKPYKCLECGKAFSQNSGLINHQRIHTGEKPYECVQCGKSYSQSSNLFRHQRRHNAEKLLNVVKV</sequence>
<dbReference type="Proteomes" id="UP000694851">
    <property type="component" value="Unplaced"/>
</dbReference>
<dbReference type="InterPro" id="IPR003309">
    <property type="entry name" value="SCAN_dom"/>
</dbReference>
<keyword evidence="7 14" id="KW-0863">Zinc-finger</keyword>
<keyword evidence="19" id="KW-1185">Reference proteome</keyword>
<evidence type="ECO:0000256" key="14">
    <source>
        <dbReference type="PROSITE-ProRule" id="PRU00042"/>
    </source>
</evidence>
<feature type="domain" description="C2H2-type" evidence="17">
    <location>
        <begin position="620"/>
        <end position="647"/>
    </location>
</feature>
<evidence type="ECO:0000259" key="18">
    <source>
        <dbReference type="PROSITE" id="PS50804"/>
    </source>
</evidence>
<feature type="compositionally biased region" description="Polar residues" evidence="16">
    <location>
        <begin position="192"/>
        <end position="207"/>
    </location>
</feature>
<dbReference type="SUPFAM" id="SSF47353">
    <property type="entry name" value="Retrovirus capsid dimerization domain-like"/>
    <property type="match status" value="2"/>
</dbReference>
<comment type="similarity">
    <text evidence="3">Belongs to the krueppel C2H2-type zinc-finger protein family.</text>
</comment>
<dbReference type="GO" id="GO:0045892">
    <property type="term" value="P:negative regulation of DNA-templated transcription"/>
    <property type="evidence" value="ECO:0007669"/>
    <property type="project" value="UniProtKB-ARBA"/>
</dbReference>
<reference evidence="20" key="1">
    <citation type="submission" date="2025-08" db="UniProtKB">
        <authorList>
            <consortium name="RefSeq"/>
        </authorList>
    </citation>
    <scope>IDENTIFICATION</scope>
    <source>
        <tissue evidence="20">Muscle</tissue>
    </source>
</reference>
<evidence type="ECO:0000256" key="4">
    <source>
        <dbReference type="ARBA" id="ARBA00022499"/>
    </source>
</evidence>
<comment type="function">
    <text evidence="1">May be involved in transcriptional regulation.</text>
</comment>
<dbReference type="SUPFAM" id="SSF57667">
    <property type="entry name" value="beta-beta-alpha zinc fingers"/>
    <property type="match status" value="4"/>
</dbReference>
<dbReference type="Pfam" id="PF02023">
    <property type="entry name" value="SCAN"/>
    <property type="match status" value="2"/>
</dbReference>